<evidence type="ECO:0000313" key="4">
    <source>
        <dbReference type="EMBL" id="KAG5415228.1"/>
    </source>
</evidence>
<evidence type="ECO:0000256" key="3">
    <source>
        <dbReference type="ARBA" id="ARBA00022842"/>
    </source>
</evidence>
<name>A0ABQ7NWL5_BRACM</name>
<reference evidence="4 5" key="1">
    <citation type="submission" date="2021-03" db="EMBL/GenBank/DDBJ databases">
        <authorList>
            <person name="King G.J."/>
            <person name="Bancroft I."/>
            <person name="Baten A."/>
            <person name="Bloomfield J."/>
            <person name="Borpatragohain P."/>
            <person name="He Z."/>
            <person name="Irish N."/>
            <person name="Irwin J."/>
            <person name="Liu K."/>
            <person name="Mauleon R.P."/>
            <person name="Moore J."/>
            <person name="Morris R."/>
            <person name="Ostergaard L."/>
            <person name="Wang B."/>
            <person name="Wells R."/>
        </authorList>
    </citation>
    <scope>NUCLEOTIDE SEQUENCE [LARGE SCALE GENOMIC DNA]</scope>
    <source>
        <strain evidence="4">R-o-18</strain>
        <tissue evidence="4">Leaf</tissue>
    </source>
</reference>
<comment type="caution">
    <text evidence="4">The sequence shown here is derived from an EMBL/GenBank/DDBJ whole genome shotgun (WGS) entry which is preliminary data.</text>
</comment>
<dbReference type="PANTHER" id="PTHR11556">
    <property type="entry name" value="FRUCTOSE-1,6-BISPHOSPHATASE-RELATED"/>
    <property type="match status" value="1"/>
</dbReference>
<evidence type="ECO:0000256" key="1">
    <source>
        <dbReference type="ARBA" id="ARBA00005215"/>
    </source>
</evidence>
<dbReference type="SUPFAM" id="SSF56655">
    <property type="entry name" value="Carbohydrate phosphatase"/>
    <property type="match status" value="1"/>
</dbReference>
<sequence length="178" mass="19553">MNIKSGGELMDVDMLLLDAKVGHNDTGTTSTASLLRGYAKVRIVVCDSLDGSSNIDAAISSDSIFGIYNPNDKCNTDDCDYNSALGSEERSCIVNVCQLHSYARKKCLCLHPGPNDLGPIGKPYSAINKLEEKDHIATRVLDILLAKEHQKVTLYVGSKKEMKKLDDVFEDSRCKIRI</sequence>
<comment type="pathway">
    <text evidence="1">Carbohydrate biosynthesis; Calvin cycle.</text>
</comment>
<gene>
    <name evidence="4" type="primary">A01g507170.1_BraROA</name>
    <name evidence="4" type="ORF">IGI04_002795</name>
</gene>
<accession>A0ABQ7NWL5</accession>
<dbReference type="EMBL" id="JADBGQ010000001">
    <property type="protein sequence ID" value="KAG5415228.1"/>
    <property type="molecule type" value="Genomic_DNA"/>
</dbReference>
<keyword evidence="2" id="KW-0479">Metal-binding</keyword>
<organism evidence="4 5">
    <name type="scientific">Brassica rapa subsp. trilocularis</name>
    <dbReference type="NCBI Taxonomy" id="1813537"/>
    <lineage>
        <taxon>Eukaryota</taxon>
        <taxon>Viridiplantae</taxon>
        <taxon>Streptophyta</taxon>
        <taxon>Embryophyta</taxon>
        <taxon>Tracheophyta</taxon>
        <taxon>Spermatophyta</taxon>
        <taxon>Magnoliopsida</taxon>
        <taxon>eudicotyledons</taxon>
        <taxon>Gunneridae</taxon>
        <taxon>Pentapetalae</taxon>
        <taxon>rosids</taxon>
        <taxon>malvids</taxon>
        <taxon>Brassicales</taxon>
        <taxon>Brassicaceae</taxon>
        <taxon>Brassiceae</taxon>
        <taxon>Brassica</taxon>
    </lineage>
</organism>
<dbReference type="Proteomes" id="UP000823674">
    <property type="component" value="Chromosome A01"/>
</dbReference>
<protein>
    <submittedName>
        <fullName evidence="4">Uncharacterized protein</fullName>
    </submittedName>
</protein>
<dbReference type="InterPro" id="IPR000146">
    <property type="entry name" value="FBPase_class-1"/>
</dbReference>
<dbReference type="Gene3D" id="3.30.540.10">
    <property type="entry name" value="Fructose-1,6-Bisphosphatase, subunit A, domain 1"/>
    <property type="match status" value="1"/>
</dbReference>
<evidence type="ECO:0000256" key="2">
    <source>
        <dbReference type="ARBA" id="ARBA00022723"/>
    </source>
</evidence>
<proteinExistence type="predicted"/>
<evidence type="ECO:0000313" key="5">
    <source>
        <dbReference type="Proteomes" id="UP000823674"/>
    </source>
</evidence>
<keyword evidence="3" id="KW-0460">Magnesium</keyword>
<keyword evidence="5" id="KW-1185">Reference proteome</keyword>
<dbReference type="PANTHER" id="PTHR11556:SF1">
    <property type="entry name" value="FRUCTOSE-BISPHOSPHATASE"/>
    <property type="match status" value="1"/>
</dbReference>